<proteinExistence type="predicted"/>
<dbReference type="EMBL" id="CP035282">
    <property type="protein sequence ID" value="QAT62889.1"/>
    <property type="molecule type" value="Genomic_DNA"/>
</dbReference>
<evidence type="ECO:0000313" key="3">
    <source>
        <dbReference type="Proteomes" id="UP000287969"/>
    </source>
</evidence>
<dbReference type="RefSeq" id="WP_128753153.1">
    <property type="nucleotide sequence ID" value="NZ_CP035282.1"/>
</dbReference>
<evidence type="ECO:0000313" key="2">
    <source>
        <dbReference type="EMBL" id="QAT62889.1"/>
    </source>
</evidence>
<dbReference type="InterPro" id="IPR025668">
    <property type="entry name" value="Tnp_DDE_dom"/>
</dbReference>
<dbReference type="NCBIfam" id="NF033520">
    <property type="entry name" value="transpos_IS982"/>
    <property type="match status" value="1"/>
</dbReference>
<accession>A0A410QG35</accession>
<evidence type="ECO:0000259" key="1">
    <source>
        <dbReference type="Pfam" id="PF13612"/>
    </source>
</evidence>
<dbReference type="KEGG" id="spoa:EQM13_15590"/>
<dbReference type="OrthoDB" id="57240at2"/>
<sequence>MPELHKSYFIKEIENFKDLVIIAYVIIDDIYQEITPTHIKNRRNANDSILSDSEIITISIIGELLTIDSEKAWLGFCEKNFKDLFPKLCGRTRFNRTCRSLHAVIDEIRKRLSAITRNQNSPVRIVDSIPLPVCKFGRAKFHKTFRGYGATYGNCPSKKEIYFGYKLHLLVTLDGFITDFELTSSNTDDRDSLWDILKNYASITVLGDKGYTHKNLVSTLKQEKNIDLIPLKRDNEKVQYSKAFRQLIFKLRRRIETTTSQLTEHLNIERVRAKSLWGLITRIKTKLLAYNLCYYINMLIGRDTNFSRIKALIFG</sequence>
<reference evidence="3" key="1">
    <citation type="submission" date="2019-01" db="EMBL/GenBank/DDBJ databases">
        <title>Draft genomes of a novel of Sporanaerobacter strains.</title>
        <authorList>
            <person name="Ma S."/>
        </authorList>
    </citation>
    <scope>NUCLEOTIDE SEQUENCE [LARGE SCALE GENOMIC DNA]</scope>
    <source>
        <strain evidence="3">NJN-17</strain>
    </source>
</reference>
<dbReference type="Proteomes" id="UP000287969">
    <property type="component" value="Chromosome"/>
</dbReference>
<protein>
    <submittedName>
        <fullName evidence="2">IS982 family transposase</fullName>
    </submittedName>
</protein>
<organism evidence="2 3">
    <name type="scientific">Acidilutibacter cellobiosedens</name>
    <dbReference type="NCBI Taxonomy" id="2507161"/>
    <lineage>
        <taxon>Bacteria</taxon>
        <taxon>Bacillati</taxon>
        <taxon>Bacillota</taxon>
        <taxon>Tissierellia</taxon>
        <taxon>Tissierellales</taxon>
        <taxon>Acidilutibacteraceae</taxon>
        <taxon>Acidilutibacter</taxon>
    </lineage>
</organism>
<feature type="domain" description="Transposase DDE" evidence="1">
    <location>
        <begin position="120"/>
        <end position="275"/>
    </location>
</feature>
<dbReference type="Pfam" id="PF13612">
    <property type="entry name" value="DDE_Tnp_1_3"/>
    <property type="match status" value="1"/>
</dbReference>
<gene>
    <name evidence="2" type="ORF">EQM13_15590</name>
</gene>
<keyword evidence="3" id="KW-1185">Reference proteome</keyword>
<name>A0A410QG35_9FIRM</name>
<dbReference type="AlphaFoldDB" id="A0A410QG35"/>